<sequence length="54" mass="6148">MKIVKPYRRESKLNRSSYGEPGKGSDWRLPLISSGFASLLNTSEDLHELPRRSS</sequence>
<feature type="region of interest" description="Disordered" evidence="1">
    <location>
        <begin position="1"/>
        <end position="26"/>
    </location>
</feature>
<dbReference type="EMBL" id="JBBNAF010000013">
    <property type="protein sequence ID" value="KAK9086914.1"/>
    <property type="molecule type" value="Genomic_DNA"/>
</dbReference>
<proteinExistence type="predicted"/>
<gene>
    <name evidence="2" type="ORF">Syun_029308</name>
</gene>
<organism evidence="2 3">
    <name type="scientific">Stephania yunnanensis</name>
    <dbReference type="NCBI Taxonomy" id="152371"/>
    <lineage>
        <taxon>Eukaryota</taxon>
        <taxon>Viridiplantae</taxon>
        <taxon>Streptophyta</taxon>
        <taxon>Embryophyta</taxon>
        <taxon>Tracheophyta</taxon>
        <taxon>Spermatophyta</taxon>
        <taxon>Magnoliopsida</taxon>
        <taxon>Ranunculales</taxon>
        <taxon>Menispermaceae</taxon>
        <taxon>Menispermoideae</taxon>
        <taxon>Cissampelideae</taxon>
        <taxon>Stephania</taxon>
    </lineage>
</organism>
<accession>A0AAP0E5C2</accession>
<keyword evidence="3" id="KW-1185">Reference proteome</keyword>
<evidence type="ECO:0000313" key="3">
    <source>
        <dbReference type="Proteomes" id="UP001420932"/>
    </source>
</evidence>
<dbReference type="AlphaFoldDB" id="A0AAP0E5C2"/>
<comment type="caution">
    <text evidence="2">The sequence shown here is derived from an EMBL/GenBank/DDBJ whole genome shotgun (WGS) entry which is preliminary data.</text>
</comment>
<name>A0AAP0E5C2_9MAGN</name>
<evidence type="ECO:0000256" key="1">
    <source>
        <dbReference type="SAM" id="MobiDB-lite"/>
    </source>
</evidence>
<evidence type="ECO:0000313" key="2">
    <source>
        <dbReference type="EMBL" id="KAK9086914.1"/>
    </source>
</evidence>
<protein>
    <submittedName>
        <fullName evidence="2">Uncharacterized protein</fullName>
    </submittedName>
</protein>
<reference evidence="2 3" key="1">
    <citation type="submission" date="2024-01" db="EMBL/GenBank/DDBJ databases">
        <title>Genome assemblies of Stephania.</title>
        <authorList>
            <person name="Yang L."/>
        </authorList>
    </citation>
    <scope>NUCLEOTIDE SEQUENCE [LARGE SCALE GENOMIC DNA]</scope>
    <source>
        <strain evidence="2">YNDBR</strain>
        <tissue evidence="2">Leaf</tissue>
    </source>
</reference>
<dbReference type="Proteomes" id="UP001420932">
    <property type="component" value="Unassembled WGS sequence"/>
</dbReference>